<keyword evidence="4" id="KW-1185">Reference proteome</keyword>
<dbReference type="EMBL" id="FNMZ01000001">
    <property type="protein sequence ID" value="SDW51546.1"/>
    <property type="molecule type" value="Genomic_DNA"/>
</dbReference>
<dbReference type="RefSeq" id="WP_092680179.1">
    <property type="nucleotide sequence ID" value="NZ_FNMZ01000001.1"/>
</dbReference>
<dbReference type="CDD" id="cd22249">
    <property type="entry name" value="UDM1_RNF168_RNF169-like"/>
    <property type="match status" value="1"/>
</dbReference>
<sequence>MTRSRTTARAPGAAGPRPAPAAAPKGRAAPAPVSPALQAAPALSPLAGVQRKLAVGRAGDAYEREADAVADRVTAGQPAPSISAIPAAGLPGAQRKTGMEEEDTGDTAQAKAEEEEAVQAKGEEEEAQAKGEEEEAQAKGEEEEAQAKGEEEEAQSKGEEEEAQAKGEEEEAQAKGEEEEAAQPKEEETEEKPVQARARRDADSNRPPRSETEAAVASPGAGKPLDPDTRGRIEGSTGADMSDVRVHDDARAGRAAQGIGARAFTHGRDIWLAPGESARDTKLMAHEAAHVVQQTGPGPAARGAGAASGAAPAQPAPALAPAGGVVQRTGGAHGGGADTGGTGTGTGAATSGPPKVASHGHEVDFTGGKKKMTIKSISLPNKPGKDSVSGPFRTRAPGTREDDPQKAWLDAVTVSDTALTSALPDAKGFATAPDAPSESLIFILKVKSQDSYVVGTRADIAAQSKIPTWRSNGNHDRMEVDHIKENQIGGADGMANYQLLDSRANRGAGNALRDEIKNRINSAKARLKQKGEADGVLSAAQIADLSKSPDDIRKDFEVEFLSQTATKLPIGGRGYDWQRGQIESGEHVGALTLKDAKSLSADEQKRFLGDSSQLVIYLGRGASSPRHVAWDGANGPTDGRQDRWIGQHLDLVDVGPHGNSPTQVVAEVYARHTKFKQRTIQIPMSEIGGRNYAFRLPADYRSSEMLEFEGWSPIRIDSFGIEEGGIGVRGKLMPTIPIFKPGSEIDFAVQDGEITLSKTFSGDEFDIPGPVKIAGSSLTLSATGGSDGFSAALDGRLEFEVDRVGKGFLGASAGTSGDFAAEGEFDFDPTLFKGADAKVKVAYKDSRFTGEGTLKIGEDQIKGIKSAEIEVKFEDDVWTAAGTVQPKVPGVTEGALEMTFDPDGGFEITGRLTLGKDIPRLKSGHLEATVTKSGEDWKLKGTGKAELDIPGVAASLEASYDDGAFMAEARLGYEKGIAKGEVTVGASNMPPGEDGGRPSGDPGETLTLWGAGSVTLRFTPWLEGTVGMKVNPDGSMEVKGKVAMPDEFEVFPQKKIEKELLSIGVDIPLVGVAVLGQRIGIFITIGGSLTASASVGPGVLKDTEVEVTWNPEDESATRVTGGARFVVPAEAGLRMAITGALGAGIPVVSASAGLELGGTLGVKGEASAGATLEWTPSGGVNMEADVKVEAQPSFTFDLTGFVDVSADLVLDTVELYSKRWKLASVEYGSDMKVGAKLAVTVENSEVKPISVDDIEFITPDIDPVATAKGLIKSLA</sequence>
<accession>A0A1H2U5T7</accession>
<evidence type="ECO:0000313" key="4">
    <source>
        <dbReference type="Proteomes" id="UP000199118"/>
    </source>
</evidence>
<feature type="compositionally biased region" description="Gly residues" evidence="1">
    <location>
        <begin position="331"/>
        <end position="346"/>
    </location>
</feature>
<proteinExistence type="predicted"/>
<name>A0A1H2U5T7_9RHOB</name>
<feature type="domain" description="eCIS core" evidence="2">
    <location>
        <begin position="224"/>
        <end position="296"/>
    </location>
</feature>
<dbReference type="InterPro" id="IPR025295">
    <property type="entry name" value="eCIS_core_dom"/>
</dbReference>
<dbReference type="STRING" id="356660.SAMN05444336_1011228"/>
<evidence type="ECO:0000259" key="2">
    <source>
        <dbReference type="Pfam" id="PF13699"/>
    </source>
</evidence>
<protein>
    <recommendedName>
        <fullName evidence="2">eCIS core domain-containing protein</fullName>
    </recommendedName>
</protein>
<dbReference type="AlphaFoldDB" id="A0A1H2U5T7"/>
<feature type="region of interest" description="Disordered" evidence="1">
    <location>
        <begin position="69"/>
        <end position="256"/>
    </location>
</feature>
<feature type="region of interest" description="Disordered" evidence="1">
    <location>
        <begin position="1"/>
        <end position="36"/>
    </location>
</feature>
<dbReference type="Pfam" id="PF13699">
    <property type="entry name" value="eCIS_core"/>
    <property type="match status" value="1"/>
</dbReference>
<reference evidence="3 4" key="1">
    <citation type="submission" date="2016-10" db="EMBL/GenBank/DDBJ databases">
        <authorList>
            <person name="de Groot N.N."/>
        </authorList>
    </citation>
    <scope>NUCLEOTIDE SEQUENCE [LARGE SCALE GENOMIC DNA]</scope>
    <source>
        <strain evidence="3 4">DSM 17890</strain>
    </source>
</reference>
<gene>
    <name evidence="3" type="ORF">SAMN05444336_1011228</name>
</gene>
<feature type="compositionally biased region" description="Low complexity" evidence="1">
    <location>
        <begin position="8"/>
        <end position="36"/>
    </location>
</feature>
<feature type="compositionally biased region" description="Low complexity" evidence="1">
    <location>
        <begin position="78"/>
        <end position="88"/>
    </location>
</feature>
<evidence type="ECO:0000313" key="3">
    <source>
        <dbReference type="EMBL" id="SDW51546.1"/>
    </source>
</evidence>
<dbReference type="OrthoDB" id="7387101at2"/>
<feature type="compositionally biased region" description="Basic and acidic residues" evidence="1">
    <location>
        <begin position="127"/>
        <end position="212"/>
    </location>
</feature>
<dbReference type="Proteomes" id="UP000199118">
    <property type="component" value="Unassembled WGS sequence"/>
</dbReference>
<organism evidence="3 4">
    <name type="scientific">Albimonas donghaensis</name>
    <dbReference type="NCBI Taxonomy" id="356660"/>
    <lineage>
        <taxon>Bacteria</taxon>
        <taxon>Pseudomonadati</taxon>
        <taxon>Pseudomonadota</taxon>
        <taxon>Alphaproteobacteria</taxon>
        <taxon>Rhodobacterales</taxon>
        <taxon>Paracoccaceae</taxon>
        <taxon>Albimonas</taxon>
    </lineage>
</organism>
<feature type="compositionally biased region" description="Low complexity" evidence="1">
    <location>
        <begin position="296"/>
        <end position="324"/>
    </location>
</feature>
<feature type="compositionally biased region" description="Basic and acidic residues" evidence="1">
    <location>
        <begin position="242"/>
        <end position="252"/>
    </location>
</feature>
<evidence type="ECO:0000256" key="1">
    <source>
        <dbReference type="SAM" id="MobiDB-lite"/>
    </source>
</evidence>
<feature type="region of interest" description="Disordered" evidence="1">
    <location>
        <begin position="295"/>
        <end position="404"/>
    </location>
</feature>